<accession>A0A1G2M9T0</accession>
<organism evidence="1 2">
    <name type="scientific">Candidatus Taylorbacteria bacterium RIFCSPHIGHO2_01_FULL_51_15</name>
    <dbReference type="NCBI Taxonomy" id="1802304"/>
    <lineage>
        <taxon>Bacteria</taxon>
        <taxon>Candidatus Tayloriibacteriota</taxon>
    </lineage>
</organism>
<dbReference type="Proteomes" id="UP000178121">
    <property type="component" value="Unassembled WGS sequence"/>
</dbReference>
<dbReference type="EMBL" id="MHRI01000025">
    <property type="protein sequence ID" value="OHA20666.1"/>
    <property type="molecule type" value="Genomic_DNA"/>
</dbReference>
<proteinExistence type="predicted"/>
<gene>
    <name evidence="1" type="ORF">A2849_03285</name>
</gene>
<evidence type="ECO:0000313" key="2">
    <source>
        <dbReference type="Proteomes" id="UP000178121"/>
    </source>
</evidence>
<sequence length="68" mass="7526">MKKLVFAIVIVILIVAALLFWKPMNREGADLPESADTTENIEEDIASIDVEGEFEADFESLQGDINSL</sequence>
<name>A0A1G2M9T0_9BACT</name>
<evidence type="ECO:0000313" key="1">
    <source>
        <dbReference type="EMBL" id="OHA20666.1"/>
    </source>
</evidence>
<reference evidence="1 2" key="1">
    <citation type="journal article" date="2016" name="Nat. Commun.">
        <title>Thousands of microbial genomes shed light on interconnected biogeochemical processes in an aquifer system.</title>
        <authorList>
            <person name="Anantharaman K."/>
            <person name="Brown C.T."/>
            <person name="Hug L.A."/>
            <person name="Sharon I."/>
            <person name="Castelle C.J."/>
            <person name="Probst A.J."/>
            <person name="Thomas B.C."/>
            <person name="Singh A."/>
            <person name="Wilkins M.J."/>
            <person name="Karaoz U."/>
            <person name="Brodie E.L."/>
            <person name="Williams K.H."/>
            <person name="Hubbard S.S."/>
            <person name="Banfield J.F."/>
        </authorList>
    </citation>
    <scope>NUCLEOTIDE SEQUENCE [LARGE SCALE GENOMIC DNA]</scope>
</reference>
<dbReference type="AlphaFoldDB" id="A0A1G2M9T0"/>
<protein>
    <submittedName>
        <fullName evidence="1">Uncharacterized protein</fullName>
    </submittedName>
</protein>
<comment type="caution">
    <text evidence="1">The sequence shown here is derived from an EMBL/GenBank/DDBJ whole genome shotgun (WGS) entry which is preliminary data.</text>
</comment>